<evidence type="ECO:0000313" key="3">
    <source>
        <dbReference type="Proteomes" id="UP000093173"/>
    </source>
</evidence>
<evidence type="ECO:0000313" key="2">
    <source>
        <dbReference type="EMBL" id="OCH78592.1"/>
    </source>
</evidence>
<protein>
    <submittedName>
        <fullName evidence="2">Uncharacterized protein</fullName>
    </submittedName>
</protein>
<keyword evidence="1" id="KW-1133">Transmembrane helix</keyword>
<gene>
    <name evidence="2" type="ORF">A6E14_17220</name>
</gene>
<feature type="transmembrane region" description="Helical" evidence="1">
    <location>
        <begin position="102"/>
        <end position="121"/>
    </location>
</feature>
<accession>A0A1B9R347</accession>
<sequence length="134" mass="15001">MLEKTNEYFLRGIALAFVIKLLAVWYLASNEEEYFTIIFATSLALLLLQCTTAVYFHYLAMKMSALGYKADSKGTPILMGALSVHGATFFDNSDWIQNLNGITQVLIGLGFVAFMAFFSTYNAQKREKASIVNK</sequence>
<evidence type="ECO:0000256" key="1">
    <source>
        <dbReference type="SAM" id="Phobius"/>
    </source>
</evidence>
<organism evidence="2 3">
    <name type="scientific">Vibrio genomosp. F10</name>
    <dbReference type="NCBI Taxonomy" id="723171"/>
    <lineage>
        <taxon>Bacteria</taxon>
        <taxon>Pseudomonadati</taxon>
        <taxon>Pseudomonadota</taxon>
        <taxon>Gammaproteobacteria</taxon>
        <taxon>Vibrionales</taxon>
        <taxon>Vibrionaceae</taxon>
        <taxon>Vibrio</taxon>
    </lineage>
</organism>
<comment type="caution">
    <text evidence="2">The sequence shown here is derived from an EMBL/GenBank/DDBJ whole genome shotgun (WGS) entry which is preliminary data.</text>
</comment>
<keyword evidence="1" id="KW-0812">Transmembrane</keyword>
<dbReference type="RefSeq" id="WP_065576261.1">
    <property type="nucleotide sequence ID" value="NZ_JBNGCH010000089.1"/>
</dbReference>
<proteinExistence type="predicted"/>
<feature type="transmembrane region" description="Helical" evidence="1">
    <location>
        <begin position="34"/>
        <end position="60"/>
    </location>
</feature>
<feature type="transmembrane region" description="Helical" evidence="1">
    <location>
        <begin position="9"/>
        <end position="28"/>
    </location>
</feature>
<keyword evidence="3" id="KW-1185">Reference proteome</keyword>
<dbReference type="AlphaFoldDB" id="A0A1B9R347"/>
<name>A0A1B9R347_9VIBR</name>
<dbReference type="EMBL" id="MAJZ01000089">
    <property type="protein sequence ID" value="OCH78592.1"/>
    <property type="molecule type" value="Genomic_DNA"/>
</dbReference>
<keyword evidence="1" id="KW-0472">Membrane</keyword>
<reference evidence="3" key="1">
    <citation type="submission" date="2016-06" db="EMBL/GenBank/DDBJ databases">
        <authorList>
            <person name="Hehemann J.-H."/>
            <person name="Arevalo P."/>
            <person name="Datta M.S."/>
            <person name="Polz M.F."/>
        </authorList>
    </citation>
    <scope>NUCLEOTIDE SEQUENCE [LARGE SCALE GENOMIC DNA]</scope>
    <source>
        <strain evidence="3">9CSC122</strain>
    </source>
</reference>
<dbReference type="Proteomes" id="UP000093173">
    <property type="component" value="Unassembled WGS sequence"/>
</dbReference>